<feature type="compositionally biased region" description="Polar residues" evidence="1">
    <location>
        <begin position="298"/>
        <end position="308"/>
    </location>
</feature>
<evidence type="ECO:0000313" key="2">
    <source>
        <dbReference type="EMBL" id="KAF2228927.1"/>
    </source>
</evidence>
<dbReference type="OrthoDB" id="5395975at2759"/>
<organism evidence="2 3">
    <name type="scientific">Viridothelium virens</name>
    <name type="common">Speckled blister lichen</name>
    <name type="synonym">Trypethelium virens</name>
    <dbReference type="NCBI Taxonomy" id="1048519"/>
    <lineage>
        <taxon>Eukaryota</taxon>
        <taxon>Fungi</taxon>
        <taxon>Dikarya</taxon>
        <taxon>Ascomycota</taxon>
        <taxon>Pezizomycotina</taxon>
        <taxon>Dothideomycetes</taxon>
        <taxon>Dothideomycetes incertae sedis</taxon>
        <taxon>Trypetheliales</taxon>
        <taxon>Trypetheliaceae</taxon>
        <taxon>Viridothelium</taxon>
    </lineage>
</organism>
<feature type="compositionally biased region" description="Polar residues" evidence="1">
    <location>
        <begin position="123"/>
        <end position="135"/>
    </location>
</feature>
<sequence>MEILAHIGAPSGRKDDDRYEAQARAYAGFQSVNLITLKNPLDDSFLPTNISALHAPPEPTQEATQQQSPDFIEDTQLAVAVLQKDLLTSSLQELLGDDPDTVTQDEHAEFEGDGVHQSHHSKVSYSGQSGLSSPQRYPDNERRPHNNETNVCNHQTPYMAIREGNNLGVAFIGVSDGTKKDHRESSKGRIEQTSVCCSPQSEQDHESLPSNLISQYIAENDSHAPELYDKGHIFSRKPLSQVEVNMAENREVAPEEAQSLGETEEQQQQLQQDSSTTSDSKIESKAGPDDEQAIRPTSRIQSARQSEQAPIDFRVQPYNIFVENTPTGTSRGIPSQFTEEATTLKHLGTLSSLATAYQPVEQVRELGPYERAKWTVNTSAWSAKVQLEFWQWLQDHGKDGRLGWNITFFREHDKYANENTIRDELGTVTVFCWPEVIKHIYLALFVASQGRIAGTGATLTTGAKGKLIVRMR</sequence>
<name>A0A6A6GTC0_VIRVR</name>
<feature type="compositionally biased region" description="Low complexity" evidence="1">
    <location>
        <begin position="258"/>
        <end position="279"/>
    </location>
</feature>
<gene>
    <name evidence="2" type="ORF">EV356DRAFT_496991</name>
</gene>
<evidence type="ECO:0000256" key="1">
    <source>
        <dbReference type="SAM" id="MobiDB-lite"/>
    </source>
</evidence>
<keyword evidence="3" id="KW-1185">Reference proteome</keyword>
<evidence type="ECO:0000313" key="3">
    <source>
        <dbReference type="Proteomes" id="UP000800092"/>
    </source>
</evidence>
<dbReference type="Proteomes" id="UP000800092">
    <property type="component" value="Unassembled WGS sequence"/>
</dbReference>
<dbReference type="EMBL" id="ML991883">
    <property type="protein sequence ID" value="KAF2228927.1"/>
    <property type="molecule type" value="Genomic_DNA"/>
</dbReference>
<protein>
    <submittedName>
        <fullName evidence="2">Uncharacterized protein</fullName>
    </submittedName>
</protein>
<feature type="compositionally biased region" description="Polar residues" evidence="1">
    <location>
        <begin position="191"/>
        <end position="201"/>
    </location>
</feature>
<dbReference type="AlphaFoldDB" id="A0A6A6GTC0"/>
<accession>A0A6A6GTC0</accession>
<feature type="region of interest" description="Disordered" evidence="1">
    <location>
        <begin position="177"/>
        <end position="207"/>
    </location>
</feature>
<proteinExistence type="predicted"/>
<feature type="region of interest" description="Disordered" evidence="1">
    <location>
        <begin position="111"/>
        <end position="152"/>
    </location>
</feature>
<feature type="region of interest" description="Disordered" evidence="1">
    <location>
        <begin position="249"/>
        <end position="308"/>
    </location>
</feature>
<feature type="compositionally biased region" description="Basic and acidic residues" evidence="1">
    <location>
        <begin position="177"/>
        <end position="190"/>
    </location>
</feature>
<reference evidence="2" key="1">
    <citation type="journal article" date="2020" name="Stud. Mycol.">
        <title>101 Dothideomycetes genomes: a test case for predicting lifestyles and emergence of pathogens.</title>
        <authorList>
            <person name="Haridas S."/>
            <person name="Albert R."/>
            <person name="Binder M."/>
            <person name="Bloem J."/>
            <person name="Labutti K."/>
            <person name="Salamov A."/>
            <person name="Andreopoulos B."/>
            <person name="Baker S."/>
            <person name="Barry K."/>
            <person name="Bills G."/>
            <person name="Bluhm B."/>
            <person name="Cannon C."/>
            <person name="Castanera R."/>
            <person name="Culley D."/>
            <person name="Daum C."/>
            <person name="Ezra D."/>
            <person name="Gonzalez J."/>
            <person name="Henrissat B."/>
            <person name="Kuo A."/>
            <person name="Liang C."/>
            <person name="Lipzen A."/>
            <person name="Lutzoni F."/>
            <person name="Magnuson J."/>
            <person name="Mondo S."/>
            <person name="Nolan M."/>
            <person name="Ohm R."/>
            <person name="Pangilinan J."/>
            <person name="Park H.-J."/>
            <person name="Ramirez L."/>
            <person name="Alfaro M."/>
            <person name="Sun H."/>
            <person name="Tritt A."/>
            <person name="Yoshinaga Y."/>
            <person name="Zwiers L.-H."/>
            <person name="Turgeon B."/>
            <person name="Goodwin S."/>
            <person name="Spatafora J."/>
            <person name="Crous P."/>
            <person name="Grigoriev I."/>
        </authorList>
    </citation>
    <scope>NUCLEOTIDE SEQUENCE</scope>
    <source>
        <strain evidence="2">Tuck. ex Michener</strain>
    </source>
</reference>